<evidence type="ECO:0000313" key="1">
    <source>
        <dbReference type="EMBL" id="KAJ4962929.1"/>
    </source>
</evidence>
<accession>A0A9Q0K3X8</accession>
<proteinExistence type="predicted"/>
<dbReference type="Proteomes" id="UP001141806">
    <property type="component" value="Unassembled WGS sequence"/>
</dbReference>
<evidence type="ECO:0008006" key="3">
    <source>
        <dbReference type="Google" id="ProtNLM"/>
    </source>
</evidence>
<dbReference type="EMBL" id="JAMYWD010000008">
    <property type="protein sequence ID" value="KAJ4962929.1"/>
    <property type="molecule type" value="Genomic_DNA"/>
</dbReference>
<keyword evidence="2" id="KW-1185">Reference proteome</keyword>
<dbReference type="AlphaFoldDB" id="A0A9Q0K3X8"/>
<organism evidence="1 2">
    <name type="scientific">Protea cynaroides</name>
    <dbReference type="NCBI Taxonomy" id="273540"/>
    <lineage>
        <taxon>Eukaryota</taxon>
        <taxon>Viridiplantae</taxon>
        <taxon>Streptophyta</taxon>
        <taxon>Embryophyta</taxon>
        <taxon>Tracheophyta</taxon>
        <taxon>Spermatophyta</taxon>
        <taxon>Magnoliopsida</taxon>
        <taxon>Proteales</taxon>
        <taxon>Proteaceae</taxon>
        <taxon>Protea</taxon>
    </lineage>
</organism>
<dbReference type="OrthoDB" id="1166575at2759"/>
<reference evidence="1" key="1">
    <citation type="journal article" date="2023" name="Plant J.">
        <title>The genome of the king protea, Protea cynaroides.</title>
        <authorList>
            <person name="Chang J."/>
            <person name="Duong T.A."/>
            <person name="Schoeman C."/>
            <person name="Ma X."/>
            <person name="Roodt D."/>
            <person name="Barker N."/>
            <person name="Li Z."/>
            <person name="Van de Peer Y."/>
            <person name="Mizrachi E."/>
        </authorList>
    </citation>
    <scope>NUCLEOTIDE SEQUENCE</scope>
    <source>
        <tissue evidence="1">Young leaves</tissue>
    </source>
</reference>
<sequence length="215" mass="25271">MYVHDLINFTLHGWNISLLNTLFQQDEVNAILQIPIAWFPVADKIYWKFSKDGNVSVKSVYHFLSNMRQEARREAPSSSHQQLWKQVPKQVWKLIWSCRTLPKIKEFLWRCCADGVGVSEALHRRQIHVLLHCPFARAVWLGPPFNFLVPQNQNLRVFEWLLQLSACKQLSKSSIKRIISFASFVCWNLWKARNTMYCENNMASPNEVIVKIEKI</sequence>
<protein>
    <recommendedName>
        <fullName evidence="3">Reverse transcriptase zinc-binding domain-containing protein</fullName>
    </recommendedName>
</protein>
<name>A0A9Q0K3X8_9MAGN</name>
<comment type="caution">
    <text evidence="1">The sequence shown here is derived from an EMBL/GenBank/DDBJ whole genome shotgun (WGS) entry which is preliminary data.</text>
</comment>
<gene>
    <name evidence="1" type="ORF">NE237_022868</name>
</gene>
<evidence type="ECO:0000313" key="2">
    <source>
        <dbReference type="Proteomes" id="UP001141806"/>
    </source>
</evidence>